<dbReference type="Gene3D" id="3.20.20.70">
    <property type="entry name" value="Aldolase class I"/>
    <property type="match status" value="2"/>
</dbReference>
<name>A0A2K9NWL0_BACTC</name>
<dbReference type="RefSeq" id="WP_102245202.1">
    <property type="nucleotide sequence ID" value="NZ_CP025704.1"/>
</dbReference>
<evidence type="ECO:0000256" key="6">
    <source>
        <dbReference type="ARBA" id="ARBA00023004"/>
    </source>
</evidence>
<evidence type="ECO:0000256" key="5">
    <source>
        <dbReference type="ARBA" id="ARBA00023002"/>
    </source>
</evidence>
<dbReference type="InterPro" id="IPR023885">
    <property type="entry name" value="4Fe4S-binding_SPASM_dom"/>
</dbReference>
<dbReference type="SUPFAM" id="SSF102114">
    <property type="entry name" value="Radical SAM enzymes"/>
    <property type="match status" value="2"/>
</dbReference>
<keyword evidence="5" id="KW-0560">Oxidoreductase</keyword>
<evidence type="ECO:0000256" key="2">
    <source>
        <dbReference type="ARBA" id="ARBA00022485"/>
    </source>
</evidence>
<protein>
    <submittedName>
        <fullName evidence="8">Uncharacterized protein</fullName>
    </submittedName>
</protein>
<dbReference type="KEGG" id="bsto:C0V70_17735"/>
<evidence type="ECO:0000256" key="4">
    <source>
        <dbReference type="ARBA" id="ARBA00022723"/>
    </source>
</evidence>
<keyword evidence="6" id="KW-0408">Iron</keyword>
<dbReference type="InterPro" id="IPR058240">
    <property type="entry name" value="rSAM_sf"/>
</dbReference>
<evidence type="ECO:0000256" key="7">
    <source>
        <dbReference type="ARBA" id="ARBA00023014"/>
    </source>
</evidence>
<keyword evidence="4" id="KW-0479">Metal-binding</keyword>
<dbReference type="Proteomes" id="UP000235584">
    <property type="component" value="Chromosome"/>
</dbReference>
<dbReference type="CDD" id="cd21109">
    <property type="entry name" value="SPASM"/>
    <property type="match status" value="1"/>
</dbReference>
<dbReference type="InterPro" id="IPR013785">
    <property type="entry name" value="Aldolase_TIM"/>
</dbReference>
<dbReference type="EMBL" id="CP025704">
    <property type="protein sequence ID" value="AUN99913.1"/>
    <property type="molecule type" value="Genomic_DNA"/>
</dbReference>
<evidence type="ECO:0000256" key="3">
    <source>
        <dbReference type="ARBA" id="ARBA00022691"/>
    </source>
</evidence>
<dbReference type="AlphaFoldDB" id="A0A2K9NWL0"/>
<comment type="cofactor">
    <cofactor evidence="1">
        <name>[4Fe-4S] cluster</name>
        <dbReference type="ChEBI" id="CHEBI:49883"/>
    </cofactor>
</comment>
<dbReference type="SFLD" id="SFLDG01067">
    <property type="entry name" value="SPASM/twitch_domain_containing"/>
    <property type="match status" value="1"/>
</dbReference>
<keyword evidence="9" id="KW-1185">Reference proteome</keyword>
<dbReference type="PANTHER" id="PTHR11228:SF7">
    <property type="entry name" value="PQQA PEPTIDE CYCLASE"/>
    <property type="match status" value="1"/>
</dbReference>
<dbReference type="InterPro" id="IPR007197">
    <property type="entry name" value="rSAM"/>
</dbReference>
<dbReference type="SFLD" id="SFLDS00029">
    <property type="entry name" value="Radical_SAM"/>
    <property type="match status" value="1"/>
</dbReference>
<dbReference type="InterPro" id="IPR000385">
    <property type="entry name" value="MoaA_NifB_PqqE_Fe-S-bd_CS"/>
</dbReference>
<keyword evidence="3" id="KW-0949">S-adenosyl-L-methionine</keyword>
<dbReference type="GO" id="GO:0051539">
    <property type="term" value="F:4 iron, 4 sulfur cluster binding"/>
    <property type="evidence" value="ECO:0007669"/>
    <property type="project" value="UniProtKB-KW"/>
</dbReference>
<evidence type="ECO:0000313" key="8">
    <source>
        <dbReference type="EMBL" id="AUN99913.1"/>
    </source>
</evidence>
<keyword evidence="7" id="KW-0411">Iron-sulfur</keyword>
<dbReference type="InterPro" id="IPR050377">
    <property type="entry name" value="Radical_SAM_PqqE_MftC-like"/>
</dbReference>
<proteinExistence type="predicted"/>
<gene>
    <name evidence="8" type="ORF">C0V70_17735</name>
</gene>
<dbReference type="PANTHER" id="PTHR11228">
    <property type="entry name" value="RADICAL SAM DOMAIN PROTEIN"/>
    <property type="match status" value="1"/>
</dbReference>
<accession>A0A2K9NWL0</accession>
<keyword evidence="2" id="KW-0004">4Fe-4S</keyword>
<reference evidence="8 9" key="1">
    <citation type="submission" date="2018-01" db="EMBL/GenBank/DDBJ databases">
        <title>Complete genome sequence of Bacteriovorax stolpii DSM12778.</title>
        <authorList>
            <person name="Tang B."/>
            <person name="Chang J."/>
        </authorList>
    </citation>
    <scope>NUCLEOTIDE SEQUENCE [LARGE SCALE GENOMIC DNA]</scope>
    <source>
        <strain evidence="8 9">DSM 12778</strain>
    </source>
</reference>
<dbReference type="GO" id="GO:0016491">
    <property type="term" value="F:oxidoreductase activity"/>
    <property type="evidence" value="ECO:0007669"/>
    <property type="project" value="UniProtKB-KW"/>
</dbReference>
<organism evidence="8 9">
    <name type="scientific">Bacteriovorax stolpii</name>
    <name type="common">Bdellovibrio stolpii</name>
    <dbReference type="NCBI Taxonomy" id="960"/>
    <lineage>
        <taxon>Bacteria</taxon>
        <taxon>Pseudomonadati</taxon>
        <taxon>Bdellovibrionota</taxon>
        <taxon>Bacteriovoracia</taxon>
        <taxon>Bacteriovoracales</taxon>
        <taxon>Bacteriovoracaceae</taxon>
        <taxon>Bacteriovorax</taxon>
    </lineage>
</organism>
<evidence type="ECO:0000313" key="9">
    <source>
        <dbReference type="Proteomes" id="UP000235584"/>
    </source>
</evidence>
<evidence type="ECO:0000256" key="1">
    <source>
        <dbReference type="ARBA" id="ARBA00001966"/>
    </source>
</evidence>
<dbReference type="GO" id="GO:0046872">
    <property type="term" value="F:metal ion binding"/>
    <property type="evidence" value="ECO:0007669"/>
    <property type="project" value="UniProtKB-KW"/>
</dbReference>
<dbReference type="Pfam" id="PF13186">
    <property type="entry name" value="SPASM"/>
    <property type="match status" value="1"/>
</dbReference>
<sequence>MVDHSLDILEQLKNQSADVDQIFSSRGLNKSSFCVMPFVNIILEPNGDVGFCRHKGTKFPYGNIRYQSLDEIWQSANVQKWRSEFLAGEVEVCKKEVIDVKCNQCPELNKLLSLAELDIQNPKILRLTANLNGKCNLQCQMCDVWKMPNGFYTEENFWKPARERFFKEIQEIDLLSGEPFIQADTYKLIDEITHVNPDCLWTLTTNLHWKLTDKIKKQLDRIKIKNIILSIDSLDLAGYAKIRHLGDLNFVLNNVVELLRYQEERVKKGLGSLNLRLNCVVQKDNWHEVKTIINFCTERRIIPFLTFLYFPERFSLLTLDHEERKNILNFYFEHLSPTEMIFAQRVIRPMVRSLDKIDYVQYLDKMRESML</sequence>
<dbReference type="PROSITE" id="PS01305">
    <property type="entry name" value="MOAA_NIFB_PQQE"/>
    <property type="match status" value="1"/>
</dbReference>